<dbReference type="AlphaFoldDB" id="A0A7G8Q3P4"/>
<sequence length="152" mass="16571">MNGRWLFLQCLSVLLMAGVATAAPAPTPPPGHITGVGGIFFKAKDPKALAAWYRDVLGMPVEVWGGAALRYDAPNHPPALAWNAFPATTKYFDPSTSGLIIDYAVDDMDALLARLKSKGVTILKRDDSDPNGRFTWILDPEGNKVELWQPKH</sequence>
<dbReference type="Proteomes" id="UP000515873">
    <property type="component" value="Chromosome"/>
</dbReference>
<protein>
    <submittedName>
        <fullName evidence="3">VOC family protein</fullName>
    </submittedName>
</protein>
<dbReference type="PANTHER" id="PTHR33993">
    <property type="entry name" value="GLYOXALASE-RELATED"/>
    <property type="match status" value="1"/>
</dbReference>
<feature type="domain" description="VOC" evidence="2">
    <location>
        <begin position="35"/>
        <end position="150"/>
    </location>
</feature>
<dbReference type="RefSeq" id="WP_187056864.1">
    <property type="nucleotide sequence ID" value="NZ_CP060412.1"/>
</dbReference>
<name>A0A7G8Q3P4_9GAMM</name>
<dbReference type="InterPro" id="IPR041581">
    <property type="entry name" value="Glyoxalase_6"/>
</dbReference>
<dbReference type="KEGG" id="dtl:H8F01_20575"/>
<keyword evidence="1" id="KW-0732">Signal</keyword>
<dbReference type="CDD" id="cd06587">
    <property type="entry name" value="VOC"/>
    <property type="match status" value="1"/>
</dbReference>
<dbReference type="InterPro" id="IPR029068">
    <property type="entry name" value="Glyas_Bleomycin-R_OHBP_Dase"/>
</dbReference>
<dbReference type="InterPro" id="IPR052164">
    <property type="entry name" value="Anthracycline_SecMetBiosynth"/>
</dbReference>
<dbReference type="PROSITE" id="PS51819">
    <property type="entry name" value="VOC"/>
    <property type="match status" value="1"/>
</dbReference>
<organism evidence="3 4">
    <name type="scientific">Dyella telluris</name>
    <dbReference type="NCBI Taxonomy" id="2763498"/>
    <lineage>
        <taxon>Bacteria</taxon>
        <taxon>Pseudomonadati</taxon>
        <taxon>Pseudomonadota</taxon>
        <taxon>Gammaproteobacteria</taxon>
        <taxon>Lysobacterales</taxon>
        <taxon>Rhodanobacteraceae</taxon>
        <taxon>Dyella</taxon>
    </lineage>
</organism>
<dbReference type="PANTHER" id="PTHR33993:SF5">
    <property type="entry name" value="GLYOXALASE"/>
    <property type="match status" value="1"/>
</dbReference>
<evidence type="ECO:0000259" key="2">
    <source>
        <dbReference type="PROSITE" id="PS51819"/>
    </source>
</evidence>
<dbReference type="InterPro" id="IPR037523">
    <property type="entry name" value="VOC_core"/>
</dbReference>
<dbReference type="SUPFAM" id="SSF54593">
    <property type="entry name" value="Glyoxalase/Bleomycin resistance protein/Dihydroxybiphenyl dioxygenase"/>
    <property type="match status" value="1"/>
</dbReference>
<proteinExistence type="predicted"/>
<dbReference type="Gene3D" id="3.10.180.10">
    <property type="entry name" value="2,3-Dihydroxybiphenyl 1,2-Dioxygenase, domain 1"/>
    <property type="match status" value="1"/>
</dbReference>
<dbReference type="Pfam" id="PF18029">
    <property type="entry name" value="Glyoxalase_6"/>
    <property type="match status" value="1"/>
</dbReference>
<keyword evidence="4" id="KW-1185">Reference proteome</keyword>
<accession>A0A7G8Q3P4</accession>
<gene>
    <name evidence="3" type="ORF">H8F01_20575</name>
</gene>
<evidence type="ECO:0000313" key="4">
    <source>
        <dbReference type="Proteomes" id="UP000515873"/>
    </source>
</evidence>
<feature type="chain" id="PRO_5028871573" evidence="1">
    <location>
        <begin position="23"/>
        <end position="152"/>
    </location>
</feature>
<evidence type="ECO:0000256" key="1">
    <source>
        <dbReference type="SAM" id="SignalP"/>
    </source>
</evidence>
<feature type="signal peptide" evidence="1">
    <location>
        <begin position="1"/>
        <end position="22"/>
    </location>
</feature>
<dbReference type="EMBL" id="CP060412">
    <property type="protein sequence ID" value="QNK01402.1"/>
    <property type="molecule type" value="Genomic_DNA"/>
</dbReference>
<reference evidence="3 4" key="1">
    <citation type="submission" date="2020-08" db="EMBL/GenBank/DDBJ databases">
        <title>Dyella sp. G9 isolated from forest soil.</title>
        <authorList>
            <person name="Fu J."/>
            <person name="Qiu L."/>
        </authorList>
    </citation>
    <scope>NUCLEOTIDE SEQUENCE [LARGE SCALE GENOMIC DNA]</scope>
    <source>
        <strain evidence="3 4">G9</strain>
    </source>
</reference>
<evidence type="ECO:0000313" key="3">
    <source>
        <dbReference type="EMBL" id="QNK01402.1"/>
    </source>
</evidence>